<dbReference type="AlphaFoldDB" id="A0A5P6AB31"/>
<evidence type="ECO:0000256" key="3">
    <source>
        <dbReference type="ARBA" id="ARBA00022623"/>
    </source>
</evidence>
<keyword evidence="5" id="KW-0812">Transmembrane</keyword>
<keyword evidence="3" id="KW-0428">Leader peptide</keyword>
<protein>
    <recommendedName>
        <fullName evidence="2">mgtA leader peptide</fullName>
    </recommendedName>
    <alternativeName>
        <fullName evidence="4">Regulatory leader peptide for mgtA</fullName>
    </alternativeName>
</protein>
<comment type="similarity">
    <text evidence="1">Belongs to the MgtL family.</text>
</comment>
<dbReference type="Pfam" id="PF17059">
    <property type="entry name" value="MGTL"/>
    <property type="match status" value="1"/>
</dbReference>
<accession>A0A5P6AB31</accession>
<evidence type="ECO:0000256" key="2">
    <source>
        <dbReference type="ARBA" id="ARBA00020089"/>
    </source>
</evidence>
<keyword evidence="5" id="KW-0472">Membrane</keyword>
<dbReference type="InterPro" id="IPR031434">
    <property type="entry name" value="MGTL"/>
</dbReference>
<keyword evidence="5" id="KW-1133">Transmembrane helix</keyword>
<reference evidence="6" key="1">
    <citation type="submission" date="2018-05" db="EMBL/GenBank/DDBJ databases">
        <title>Bacterial isolates from healthy term breastfed infants carrying antibiotic resistance genes.</title>
        <authorList>
            <person name="Casaburi G."/>
        </authorList>
    </citation>
    <scope>NUCLEOTIDE SEQUENCE [LARGE SCALE GENOMIC DNA]</scope>
    <source>
        <strain evidence="6">7084_4</strain>
    </source>
</reference>
<organism evidence="6">
    <name type="scientific">Raoultella planticola</name>
    <name type="common">Klebsiella planticola</name>
    <dbReference type="NCBI Taxonomy" id="575"/>
    <lineage>
        <taxon>Bacteria</taxon>
        <taxon>Pseudomonadati</taxon>
        <taxon>Pseudomonadota</taxon>
        <taxon>Gammaproteobacteria</taxon>
        <taxon>Enterobacterales</taxon>
        <taxon>Enterobacteriaceae</taxon>
        <taxon>Klebsiella/Raoultella group</taxon>
        <taxon>Raoultella</taxon>
    </lineage>
</organism>
<name>A0A5P6AB31_RAOPL</name>
<evidence type="ECO:0000256" key="4">
    <source>
        <dbReference type="ARBA" id="ARBA00033357"/>
    </source>
</evidence>
<evidence type="ECO:0000313" key="6">
    <source>
        <dbReference type="EMBL" id="QFG77168.1"/>
    </source>
</evidence>
<proteinExistence type="inferred from homology"/>
<gene>
    <name evidence="6" type="primary">mgtL</name>
    <name evidence="6" type="ORF">DMB90_20540</name>
</gene>
<feature type="transmembrane region" description="Helical" evidence="5">
    <location>
        <begin position="12"/>
        <end position="36"/>
    </location>
</feature>
<evidence type="ECO:0000256" key="5">
    <source>
        <dbReference type="SAM" id="Phobius"/>
    </source>
</evidence>
<sequence>MLLNQTAMSKVWFTSCLVTRVIIKTVAINCLLFAVLSRRFYSLTGDYMDPDPTPHPRWSYILFR</sequence>
<dbReference type="EMBL" id="CP029752">
    <property type="protein sequence ID" value="QFG77168.1"/>
    <property type="molecule type" value="Genomic_DNA"/>
</dbReference>
<evidence type="ECO:0000256" key="1">
    <source>
        <dbReference type="ARBA" id="ARBA00007042"/>
    </source>
</evidence>